<protein>
    <submittedName>
        <fullName evidence="2">Enoyl-CoA hydratase</fullName>
    </submittedName>
</protein>
<dbReference type="PANTHER" id="PTHR43664">
    <property type="entry name" value="MONOAMINE OXIDASE-RELATED"/>
    <property type="match status" value="1"/>
</dbReference>
<accession>A0A7X3S5L9</accession>
<dbReference type="EMBL" id="WUMV01000001">
    <property type="protein sequence ID" value="MXN63343.1"/>
    <property type="molecule type" value="Genomic_DNA"/>
</dbReference>
<evidence type="ECO:0000313" key="2">
    <source>
        <dbReference type="EMBL" id="MXN63343.1"/>
    </source>
</evidence>
<dbReference type="Proteomes" id="UP000433101">
    <property type="component" value="Unassembled WGS sequence"/>
</dbReference>
<evidence type="ECO:0000313" key="3">
    <source>
        <dbReference type="Proteomes" id="UP000433101"/>
    </source>
</evidence>
<organism evidence="2 3">
    <name type="scientific">Stappia sediminis</name>
    <dbReference type="NCBI Taxonomy" id="2692190"/>
    <lineage>
        <taxon>Bacteria</taxon>
        <taxon>Pseudomonadati</taxon>
        <taxon>Pseudomonadota</taxon>
        <taxon>Alphaproteobacteria</taxon>
        <taxon>Hyphomicrobiales</taxon>
        <taxon>Stappiaceae</taxon>
        <taxon>Stappia</taxon>
    </lineage>
</organism>
<dbReference type="CDD" id="cd03454">
    <property type="entry name" value="YdeM"/>
    <property type="match status" value="1"/>
</dbReference>
<reference evidence="2 3" key="1">
    <citation type="submission" date="2019-12" db="EMBL/GenBank/DDBJ databases">
        <authorList>
            <person name="Li M."/>
        </authorList>
    </citation>
    <scope>NUCLEOTIDE SEQUENCE [LARGE SCALE GENOMIC DNA]</scope>
    <source>
        <strain evidence="2 3">GBMRC 2046</strain>
    </source>
</reference>
<dbReference type="AlphaFoldDB" id="A0A7X3S5L9"/>
<dbReference type="InterPro" id="IPR052342">
    <property type="entry name" value="MCH/BMMD"/>
</dbReference>
<dbReference type="PANTHER" id="PTHR43664:SF1">
    <property type="entry name" value="BETA-METHYLMALYL-COA DEHYDRATASE"/>
    <property type="match status" value="1"/>
</dbReference>
<feature type="domain" description="MaoC-like" evidence="1">
    <location>
        <begin position="14"/>
        <end position="116"/>
    </location>
</feature>
<evidence type="ECO:0000259" key="1">
    <source>
        <dbReference type="Pfam" id="PF01575"/>
    </source>
</evidence>
<dbReference type="InterPro" id="IPR029069">
    <property type="entry name" value="HotDog_dom_sf"/>
</dbReference>
<dbReference type="Pfam" id="PF01575">
    <property type="entry name" value="MaoC_dehydratas"/>
    <property type="match status" value="1"/>
</dbReference>
<dbReference type="InterPro" id="IPR002539">
    <property type="entry name" value="MaoC-like_dom"/>
</dbReference>
<dbReference type="Gene3D" id="3.10.129.10">
    <property type="entry name" value="Hotdog Thioesterase"/>
    <property type="match status" value="1"/>
</dbReference>
<gene>
    <name evidence="2" type="ORF">GR183_00370</name>
</gene>
<dbReference type="SUPFAM" id="SSF54637">
    <property type="entry name" value="Thioesterase/thiol ester dehydrase-isomerase"/>
    <property type="match status" value="1"/>
</dbReference>
<dbReference type="RefSeq" id="WP_160773605.1">
    <property type="nucleotide sequence ID" value="NZ_WUMV01000001.1"/>
</dbReference>
<keyword evidence="3" id="KW-1185">Reference proteome</keyword>
<name>A0A7X3S5L9_9HYPH</name>
<proteinExistence type="predicted"/>
<comment type="caution">
    <text evidence="2">The sequence shown here is derived from an EMBL/GenBank/DDBJ whole genome shotgun (WGS) entry which is preliminary data.</text>
</comment>
<sequence length="152" mass="16625">MTAFRTFEDFREGEEIDLGKKRVTADEIIAFAEEFDPQPFHLDEAAGKASVLGGLSASGWHTIAMLMRLLCDNLLLASTCMGSPGVDKVAWKRPVLAGDELHATAKVLGTRELKSKPDLGVVRFLFTVTNQRGETVMTQENAILFARKEAAA</sequence>